<sequence length="415" mass="46436">MNSPRPIDTPGSADASAPLKVGFLYNHDELHQVAHTAPIISALQRQYPSITVEILSSSEAQTEAVKRHLDPALPEPKIHALKRSKALSFAEKLIGSAAPLGRIGFLTANRDLLGSYDALVVPETTTTLLKTKLGLTDTRLIHIPHGAGDRSICVSPDIAHFDFVMLPGEKTRARMLESRVVREGASAVVGYPKFDSRTATGETPIFDNDRPTVFYNPHFDPKLSSWFKFGIPMLEYFANQDRYNLIVAPHVMLFRRKVLASVEHRVMKIRKAIPDRFKSLDHIHIDEGSLNSVDMTYTRMADVYVGDVSSQVYEFIERPRPAIFLNSHDADWRNDESYFFWNFGPVVDDFADFEAALNLPAAEQAAYAKRQAEIFADAIDIKADARSSHRAADAIADFLNREFPDRAVRKEASNV</sequence>
<dbReference type="InterPro" id="IPR043148">
    <property type="entry name" value="TagF_C"/>
</dbReference>
<evidence type="ECO:0008006" key="3">
    <source>
        <dbReference type="Google" id="ProtNLM"/>
    </source>
</evidence>
<name>A0A844ZU37_9SPHN</name>
<dbReference type="AlphaFoldDB" id="A0A844ZU37"/>
<protein>
    <recommendedName>
        <fullName evidence="3">CDP-Glycerol:Poly(Glycerophosphate) glycerophosphotransferase</fullName>
    </recommendedName>
</protein>
<keyword evidence="2" id="KW-1185">Reference proteome</keyword>
<proteinExistence type="predicted"/>
<comment type="caution">
    <text evidence="1">The sequence shown here is derived from an EMBL/GenBank/DDBJ whole genome shotgun (WGS) entry which is preliminary data.</text>
</comment>
<evidence type="ECO:0000313" key="1">
    <source>
        <dbReference type="EMBL" id="MXO90984.1"/>
    </source>
</evidence>
<dbReference type="EMBL" id="WTYX01000002">
    <property type="protein sequence ID" value="MXO90984.1"/>
    <property type="molecule type" value="Genomic_DNA"/>
</dbReference>
<evidence type="ECO:0000313" key="2">
    <source>
        <dbReference type="Proteomes" id="UP000442714"/>
    </source>
</evidence>
<reference evidence="1 2" key="1">
    <citation type="submission" date="2019-12" db="EMBL/GenBank/DDBJ databases">
        <title>Genomic-based taxomic classification of the family Erythrobacteraceae.</title>
        <authorList>
            <person name="Xu L."/>
        </authorList>
    </citation>
    <scope>NUCLEOTIDE SEQUENCE [LARGE SCALE GENOMIC DNA]</scope>
    <source>
        <strain evidence="1 2">KCTC 52763</strain>
    </source>
</reference>
<dbReference type="Gene3D" id="3.40.50.12580">
    <property type="match status" value="1"/>
</dbReference>
<dbReference type="RefSeq" id="WP_160604734.1">
    <property type="nucleotide sequence ID" value="NZ_WTYX01000002.1"/>
</dbReference>
<gene>
    <name evidence="1" type="ORF">GRI41_09140</name>
</gene>
<organism evidence="1 2">
    <name type="scientific">Pontixanthobacter aquaemixtae</name>
    <dbReference type="NCBI Taxonomy" id="1958940"/>
    <lineage>
        <taxon>Bacteria</taxon>
        <taxon>Pseudomonadati</taxon>
        <taxon>Pseudomonadota</taxon>
        <taxon>Alphaproteobacteria</taxon>
        <taxon>Sphingomonadales</taxon>
        <taxon>Erythrobacteraceae</taxon>
        <taxon>Pontixanthobacter</taxon>
    </lineage>
</organism>
<accession>A0A844ZU37</accession>
<dbReference type="Proteomes" id="UP000442714">
    <property type="component" value="Unassembled WGS sequence"/>
</dbReference>
<dbReference type="OrthoDB" id="8437129at2"/>